<comment type="caution">
    <text evidence="1">The sequence shown here is derived from an EMBL/GenBank/DDBJ whole genome shotgun (WGS) entry which is preliminary data.</text>
</comment>
<proteinExistence type="predicted"/>
<dbReference type="EMBL" id="MGAE01000021">
    <property type="protein sequence ID" value="OGK39298.1"/>
    <property type="molecule type" value="Genomic_DNA"/>
</dbReference>
<name>A0A1F7I7F5_9BACT</name>
<organism evidence="1 2">
    <name type="scientific">Candidatus Roizmanbacteria bacterium RIFCSPHIGHO2_12_FULL_44_10</name>
    <dbReference type="NCBI Taxonomy" id="1802054"/>
    <lineage>
        <taxon>Bacteria</taxon>
        <taxon>Candidatus Roizmaniibacteriota</taxon>
    </lineage>
</organism>
<accession>A0A1F7I7F5</accession>
<dbReference type="Proteomes" id="UP000179024">
    <property type="component" value="Unassembled WGS sequence"/>
</dbReference>
<sequence length="201" mass="22508">MSENPLPLRTDPENGFQVLWRTRSEGLRPADYSVVQVPNDASYRLDYHTRAITKLGFFPVGVSDWSIRGNIGEQAIYQLGFVPEPEHDDSTARFLLYSPITLSILAGRGISPISRRSCAGFTTEGTDINDAQFRGFLSRVWRPNFRGHGSELDRVGSYKGKDEMIYRNLPQKRPPSNGSGRKNIAKLVVVREAVAEPDLVV</sequence>
<evidence type="ECO:0000313" key="2">
    <source>
        <dbReference type="Proteomes" id="UP000179024"/>
    </source>
</evidence>
<evidence type="ECO:0000313" key="1">
    <source>
        <dbReference type="EMBL" id="OGK39298.1"/>
    </source>
</evidence>
<reference evidence="1 2" key="1">
    <citation type="journal article" date="2016" name="Nat. Commun.">
        <title>Thousands of microbial genomes shed light on interconnected biogeochemical processes in an aquifer system.</title>
        <authorList>
            <person name="Anantharaman K."/>
            <person name="Brown C.T."/>
            <person name="Hug L.A."/>
            <person name="Sharon I."/>
            <person name="Castelle C.J."/>
            <person name="Probst A.J."/>
            <person name="Thomas B.C."/>
            <person name="Singh A."/>
            <person name="Wilkins M.J."/>
            <person name="Karaoz U."/>
            <person name="Brodie E.L."/>
            <person name="Williams K.H."/>
            <person name="Hubbard S.S."/>
            <person name="Banfield J.F."/>
        </authorList>
    </citation>
    <scope>NUCLEOTIDE SEQUENCE [LARGE SCALE GENOMIC DNA]</scope>
</reference>
<protein>
    <submittedName>
        <fullName evidence="1">Uncharacterized protein</fullName>
    </submittedName>
</protein>
<dbReference type="AlphaFoldDB" id="A0A1F7I7F5"/>
<gene>
    <name evidence="1" type="ORF">A3F34_01790</name>
</gene>